<protein>
    <submittedName>
        <fullName evidence="2">TRAP-type uncharacterized transport system, substrate-binding protein</fullName>
    </submittedName>
</protein>
<evidence type="ECO:0000313" key="3">
    <source>
        <dbReference type="Proteomes" id="UP000198755"/>
    </source>
</evidence>
<dbReference type="RefSeq" id="WP_091684978.1">
    <property type="nucleotide sequence ID" value="NZ_FOSN01000014.1"/>
</dbReference>
<name>A0A1I4BFC5_9HYPH</name>
<dbReference type="OrthoDB" id="252197at2"/>
<dbReference type="STRING" id="1612308.SAMN05444581_11481"/>
<dbReference type="SUPFAM" id="SSF53850">
    <property type="entry name" value="Periplasmic binding protein-like II"/>
    <property type="match status" value="1"/>
</dbReference>
<dbReference type="AlphaFoldDB" id="A0A1I4BFC5"/>
<dbReference type="Proteomes" id="UP000198755">
    <property type="component" value="Unassembled WGS sequence"/>
</dbReference>
<dbReference type="EMBL" id="FOSN01000014">
    <property type="protein sequence ID" value="SFK66990.1"/>
    <property type="molecule type" value="Genomic_DNA"/>
</dbReference>
<evidence type="ECO:0000313" key="2">
    <source>
        <dbReference type="EMBL" id="SFK66990.1"/>
    </source>
</evidence>
<sequence length="446" mass="48014">MRRLTLLAIIGSLAAIVAVSAGVYLYQRPSVLRVAVMRDSDDQAILTAAAQEFAQHRESVRLKVLVFDTLAECARAFEEDRADLAVARSDISMPTSGQTVLIMHRNAVFLFAPAQTGIRSIDDLRGRKIGVLQRGQGDSTGNQNLLDAALAQYDVSSASVKRQNLALEELPGALRRKEVDAILAVEPLGSETLTQAVAALSQAGRGQPAFIPITEARAIAQRKSNLESIEIVRGVFGGAQPKPAATYETLGVSTRLIAQHSLNNETVGALTELLLSSRPTLASRVPLANRIEAPASDKGAALPVHPGVLAYLNDEEQTIFEKYGDVFYIGAMALSLLGTALAAIATRFSRRQSADVEKILQRLLEIVKAARCVEHVDALDEIEKEADELLALALAGDAEKELSVYRLTATNLALNQVRHAIAEKRQSFSAAGTRVAVPFTPRVVRD</sequence>
<gene>
    <name evidence="2" type="ORF">SAMN05444581_11481</name>
</gene>
<organism evidence="2 3">
    <name type="scientific">Methylocapsa palsarum</name>
    <dbReference type="NCBI Taxonomy" id="1612308"/>
    <lineage>
        <taxon>Bacteria</taxon>
        <taxon>Pseudomonadati</taxon>
        <taxon>Pseudomonadota</taxon>
        <taxon>Alphaproteobacteria</taxon>
        <taxon>Hyphomicrobiales</taxon>
        <taxon>Beijerinckiaceae</taxon>
        <taxon>Methylocapsa</taxon>
    </lineage>
</organism>
<dbReference type="PANTHER" id="PTHR42941">
    <property type="entry name" value="SLL1037 PROTEIN"/>
    <property type="match status" value="1"/>
</dbReference>
<reference evidence="2 3" key="1">
    <citation type="submission" date="2016-10" db="EMBL/GenBank/DDBJ databases">
        <authorList>
            <person name="de Groot N.N."/>
        </authorList>
    </citation>
    <scope>NUCLEOTIDE SEQUENCE [LARGE SCALE GENOMIC DNA]</scope>
    <source>
        <strain evidence="2 3">NE2</strain>
    </source>
</reference>
<accession>A0A1I4BFC5</accession>
<dbReference type="InterPro" id="IPR011852">
    <property type="entry name" value="TRAP_TAXI"/>
</dbReference>
<dbReference type="Pfam" id="PF16868">
    <property type="entry name" value="NMT1_3"/>
    <property type="match status" value="1"/>
</dbReference>
<keyword evidence="1" id="KW-0472">Membrane</keyword>
<dbReference type="PANTHER" id="PTHR42941:SF1">
    <property type="entry name" value="SLL1037 PROTEIN"/>
    <property type="match status" value="1"/>
</dbReference>
<keyword evidence="3" id="KW-1185">Reference proteome</keyword>
<feature type="transmembrane region" description="Helical" evidence="1">
    <location>
        <begin position="326"/>
        <end position="345"/>
    </location>
</feature>
<evidence type="ECO:0000256" key="1">
    <source>
        <dbReference type="SAM" id="Phobius"/>
    </source>
</evidence>
<proteinExistence type="predicted"/>
<dbReference type="Gene3D" id="3.40.190.10">
    <property type="entry name" value="Periplasmic binding protein-like II"/>
    <property type="match status" value="2"/>
</dbReference>
<keyword evidence="1" id="KW-1133">Transmembrane helix</keyword>
<keyword evidence="1" id="KW-0812">Transmembrane</keyword>